<name>A0A6J8BPD4_MYTCO</name>
<evidence type="ECO:0000313" key="3">
    <source>
        <dbReference type="Proteomes" id="UP000507470"/>
    </source>
</evidence>
<evidence type="ECO:0000313" key="2">
    <source>
        <dbReference type="EMBL" id="CAC5384654.1"/>
    </source>
</evidence>
<feature type="compositionally biased region" description="Basic and acidic residues" evidence="1">
    <location>
        <begin position="1"/>
        <end position="12"/>
    </location>
</feature>
<reference evidence="2 3" key="1">
    <citation type="submission" date="2020-06" db="EMBL/GenBank/DDBJ databases">
        <authorList>
            <person name="Li R."/>
            <person name="Bekaert M."/>
        </authorList>
    </citation>
    <scope>NUCLEOTIDE SEQUENCE [LARGE SCALE GENOMIC DNA]</scope>
    <source>
        <strain evidence="3">wild</strain>
    </source>
</reference>
<keyword evidence="3" id="KW-1185">Reference proteome</keyword>
<dbReference type="Proteomes" id="UP000507470">
    <property type="component" value="Unassembled WGS sequence"/>
</dbReference>
<protein>
    <submittedName>
        <fullName evidence="2">LRRC8</fullName>
    </submittedName>
</protein>
<gene>
    <name evidence="2" type="ORF">MCOR_20270</name>
</gene>
<feature type="region of interest" description="Disordered" evidence="1">
    <location>
        <begin position="1"/>
        <end position="20"/>
    </location>
</feature>
<accession>A0A6J8BPD4</accession>
<dbReference type="AlphaFoldDB" id="A0A6J8BPD4"/>
<sequence>MASTKQLKESNTHEQIPSLTPHSISFSEKRAVQRKLTQVTSDITIHTFNRSLQTIPVNDNLSKLKRLRDSTKSIVLHNKVDALSCVLEDLLYQHCDLESIGPTIYERYTSKRANGIIDFQVGLDIYADFIGAPLYVRKDDLSTRFKDDLLDPVHGIRCIVYNPHNSEKKYIILDSNGVDIVGILHRIADDFEDAENIRVRVRANIDYAYINTALLTLDTEHDRSIVKCILAKLIGRSDMIAVGINPDIA</sequence>
<organism evidence="2 3">
    <name type="scientific">Mytilus coruscus</name>
    <name type="common">Sea mussel</name>
    <dbReference type="NCBI Taxonomy" id="42192"/>
    <lineage>
        <taxon>Eukaryota</taxon>
        <taxon>Metazoa</taxon>
        <taxon>Spiralia</taxon>
        <taxon>Lophotrochozoa</taxon>
        <taxon>Mollusca</taxon>
        <taxon>Bivalvia</taxon>
        <taxon>Autobranchia</taxon>
        <taxon>Pteriomorphia</taxon>
        <taxon>Mytilida</taxon>
        <taxon>Mytiloidea</taxon>
        <taxon>Mytilidae</taxon>
        <taxon>Mytilinae</taxon>
        <taxon>Mytilus</taxon>
    </lineage>
</organism>
<dbReference type="EMBL" id="CACVKT020003599">
    <property type="protein sequence ID" value="CAC5384654.1"/>
    <property type="molecule type" value="Genomic_DNA"/>
</dbReference>
<evidence type="ECO:0000256" key="1">
    <source>
        <dbReference type="SAM" id="MobiDB-lite"/>
    </source>
</evidence>
<proteinExistence type="predicted"/>